<sequence length="201" mass="24052">MSAISQKIRKNIENITELKQKIFSWRELDKEHLFSAIKEFEKAPRREVAVYYNDLFNDPKLAKTLLDIYSSHKDNTNLTVLIVSTIGNILQRYNLPETDEIYSFMLENAYKKYVGPYVAIFLPRMEHFAEYSDRWKYFMDVKEMAPRKVAHSSFETIIDLFYNKIPKEYKNEAKDYFLKKSEEADNQYGKKYYSDIAEKIR</sequence>
<proteinExistence type="predicted"/>
<accession>A0ABM7BAH1</accession>
<gene>
    <name evidence="1" type="ORF">EG353_08895</name>
</gene>
<reference evidence="1 2" key="1">
    <citation type="submission" date="2018-11" db="EMBL/GenBank/DDBJ databases">
        <title>Proposal to divide the Flavobacteriaceae and reorganize its genera based on Amino Acid Identity values calculated from whole genome sequences.</title>
        <authorList>
            <person name="Nicholson A.C."/>
            <person name="Gulvik C.A."/>
            <person name="Whitney A.M."/>
            <person name="Humrighouse B.W."/>
            <person name="Bell M."/>
            <person name="Holmes B."/>
            <person name="Steigerwalt A.G."/>
            <person name="Villarma A."/>
            <person name="Sheth M."/>
            <person name="Batra D."/>
            <person name="Pryor J."/>
            <person name="Bernardet J.-F."/>
            <person name="Hugo C."/>
            <person name="Kampfer P."/>
            <person name="Newman J."/>
            <person name="McQuiston J.R."/>
        </authorList>
    </citation>
    <scope>NUCLEOTIDE SEQUENCE [LARGE SCALE GENOMIC DNA]</scope>
    <source>
        <strain evidence="1 2">H5143</strain>
    </source>
</reference>
<name>A0ABM7BAH1_9FLAO</name>
<evidence type="ECO:0000313" key="2">
    <source>
        <dbReference type="Proteomes" id="UP000281741"/>
    </source>
</evidence>
<evidence type="ECO:0008006" key="3">
    <source>
        <dbReference type="Google" id="ProtNLM"/>
    </source>
</evidence>
<dbReference type="RefSeq" id="WP_123860871.1">
    <property type="nucleotide sequence ID" value="NZ_CP033912.1"/>
</dbReference>
<dbReference type="Proteomes" id="UP000281741">
    <property type="component" value="Chromosome"/>
</dbReference>
<organism evidence="1 2">
    <name type="scientific">Chryseobacterium shandongense</name>
    <dbReference type="NCBI Taxonomy" id="1493872"/>
    <lineage>
        <taxon>Bacteria</taxon>
        <taxon>Pseudomonadati</taxon>
        <taxon>Bacteroidota</taxon>
        <taxon>Flavobacteriia</taxon>
        <taxon>Flavobacteriales</taxon>
        <taxon>Weeksellaceae</taxon>
        <taxon>Chryseobacterium group</taxon>
        <taxon>Chryseobacterium</taxon>
    </lineage>
</organism>
<evidence type="ECO:0000313" key="1">
    <source>
        <dbReference type="EMBL" id="AZA95674.1"/>
    </source>
</evidence>
<keyword evidence="2" id="KW-1185">Reference proteome</keyword>
<protein>
    <recommendedName>
        <fullName evidence="3">HEAT repeat domain-containing protein</fullName>
    </recommendedName>
</protein>
<dbReference type="EMBL" id="CP033912">
    <property type="protein sequence ID" value="AZA95674.1"/>
    <property type="molecule type" value="Genomic_DNA"/>
</dbReference>